<evidence type="ECO:0000259" key="9">
    <source>
        <dbReference type="Pfam" id="PF01592"/>
    </source>
</evidence>
<protein>
    <recommendedName>
        <fullName evidence="8">Iron-sulfur cluster assembly protein</fullName>
    </recommendedName>
</protein>
<comment type="cofactor">
    <cofactor evidence="7 8">
        <name>[2Fe-2S] cluster</name>
        <dbReference type="ChEBI" id="CHEBI:190135"/>
    </cofactor>
</comment>
<dbReference type="SUPFAM" id="SSF82649">
    <property type="entry name" value="SufE/NifU"/>
    <property type="match status" value="1"/>
</dbReference>
<comment type="pathway">
    <text evidence="1">Cofactor biosynthesis; iron-sulfur cluster biosynthesis.</text>
</comment>
<name>A0A4P7N0Q3_PYROR</name>
<dbReference type="InterPro" id="IPR002871">
    <property type="entry name" value="NIF_FeS_clus_asmbl_NifU_N"/>
</dbReference>
<evidence type="ECO:0000256" key="4">
    <source>
        <dbReference type="ARBA" id="ARBA00022723"/>
    </source>
</evidence>
<dbReference type="Gene3D" id="3.90.1010.10">
    <property type="match status" value="1"/>
</dbReference>
<dbReference type="UniPathway" id="UPA00266"/>
<dbReference type="EMBL" id="CP034205">
    <property type="protein sequence ID" value="QBZ55897.1"/>
    <property type="molecule type" value="Genomic_DNA"/>
</dbReference>
<keyword evidence="8" id="KW-0496">Mitochondrion</keyword>
<organism evidence="10 11">
    <name type="scientific">Pyricularia oryzae</name>
    <name type="common">Rice blast fungus</name>
    <name type="synonym">Magnaporthe oryzae</name>
    <dbReference type="NCBI Taxonomy" id="318829"/>
    <lineage>
        <taxon>Eukaryota</taxon>
        <taxon>Fungi</taxon>
        <taxon>Dikarya</taxon>
        <taxon>Ascomycota</taxon>
        <taxon>Pezizomycotina</taxon>
        <taxon>Sordariomycetes</taxon>
        <taxon>Sordariomycetidae</taxon>
        <taxon>Magnaporthales</taxon>
        <taxon>Pyriculariaceae</taxon>
        <taxon>Pyricularia</taxon>
    </lineage>
</organism>
<proteinExistence type="inferred from homology"/>
<evidence type="ECO:0000256" key="2">
    <source>
        <dbReference type="ARBA" id="ARBA00006420"/>
    </source>
</evidence>
<dbReference type="PANTHER" id="PTHR10093">
    <property type="entry name" value="IRON-SULFUR CLUSTER ASSEMBLY ENZYME NIFU HOMOLOG"/>
    <property type="match status" value="1"/>
</dbReference>
<dbReference type="Pfam" id="PF01592">
    <property type="entry name" value="NifU_N"/>
    <property type="match status" value="1"/>
</dbReference>
<evidence type="ECO:0000256" key="7">
    <source>
        <dbReference type="ARBA" id="ARBA00034078"/>
    </source>
</evidence>
<evidence type="ECO:0000256" key="1">
    <source>
        <dbReference type="ARBA" id="ARBA00005151"/>
    </source>
</evidence>
<evidence type="ECO:0000313" key="11">
    <source>
        <dbReference type="Proteomes" id="UP000294847"/>
    </source>
</evidence>
<dbReference type="FunFam" id="3.90.1010.10:FF:000005">
    <property type="entry name" value="Iron-sulfur cluster assembly protein"/>
    <property type="match status" value="1"/>
</dbReference>
<evidence type="ECO:0000256" key="6">
    <source>
        <dbReference type="ARBA" id="ARBA00023014"/>
    </source>
</evidence>
<dbReference type="Proteomes" id="UP000294847">
    <property type="component" value="Chromosome 2"/>
</dbReference>
<comment type="similarity">
    <text evidence="2 8">Belongs to the NifU family.</text>
</comment>
<keyword evidence="5 8" id="KW-0408">Iron</keyword>
<dbReference type="GO" id="GO:0005506">
    <property type="term" value="F:iron ion binding"/>
    <property type="evidence" value="ECO:0007669"/>
    <property type="project" value="UniProtKB-UniRule"/>
</dbReference>
<comment type="subcellular location">
    <subcellularLocation>
        <location evidence="8">Mitochondrion matrix</location>
    </subcellularLocation>
</comment>
<keyword evidence="3 8" id="KW-0001">2Fe-2S</keyword>
<dbReference type="GO" id="GO:0005759">
    <property type="term" value="C:mitochondrial matrix"/>
    <property type="evidence" value="ECO:0007669"/>
    <property type="project" value="UniProtKB-SubCell"/>
</dbReference>
<evidence type="ECO:0000256" key="8">
    <source>
        <dbReference type="RuleBase" id="RU362089"/>
    </source>
</evidence>
<sequence>MQSLRNALRVSARTTLQRGAPALSRRAPIAAVTPVQTRSYHEKDMPSPQILIDHYTRPRNPGSMDRKDPMVGTGLVGAPACGDVMKLQIKVDNGTITDAKFKTFGCGSAIASSSYLTELVKGMRIEDAAKIRNTDIANNLHLPPVKLHCSMLAEDAIRAAIADYHTKNPPTNLGKSEVKTLEMEKSVQRVQRIKSVLMHITRTYGLGCEAGNSGKRLGPSSGPSVMNTRRGRTESWLVCLHSMYLILQ</sequence>
<reference evidence="10 11" key="1">
    <citation type="journal article" date="2019" name="Mol. Biol. Evol.">
        <title>Blast fungal genomes show frequent chromosomal changes, gene gains and losses, and effector gene turnover.</title>
        <authorList>
            <person name="Gomez Luciano L.B."/>
            <person name="Jason Tsai I."/>
            <person name="Chuma I."/>
            <person name="Tosa Y."/>
            <person name="Chen Y.H."/>
            <person name="Li J.Y."/>
            <person name="Li M.Y."/>
            <person name="Jade Lu M.Y."/>
            <person name="Nakayashiki H."/>
            <person name="Li W.H."/>
        </authorList>
    </citation>
    <scope>NUCLEOTIDE SEQUENCE [LARGE SCALE GENOMIC DNA]</scope>
    <source>
        <strain evidence="10">MZ5-1-6</strain>
    </source>
</reference>
<dbReference type="CDD" id="cd06664">
    <property type="entry name" value="IscU_like"/>
    <property type="match status" value="1"/>
</dbReference>
<dbReference type="GO" id="GO:0016226">
    <property type="term" value="P:iron-sulfur cluster assembly"/>
    <property type="evidence" value="ECO:0007669"/>
    <property type="project" value="UniProtKB-UniRule"/>
</dbReference>
<evidence type="ECO:0000256" key="5">
    <source>
        <dbReference type="ARBA" id="ARBA00023004"/>
    </source>
</evidence>
<dbReference type="GO" id="GO:0051537">
    <property type="term" value="F:2 iron, 2 sulfur cluster binding"/>
    <property type="evidence" value="ECO:0007669"/>
    <property type="project" value="UniProtKB-KW"/>
</dbReference>
<dbReference type="NCBIfam" id="TIGR01999">
    <property type="entry name" value="iscU"/>
    <property type="match status" value="1"/>
</dbReference>
<keyword evidence="8" id="KW-0809">Transit peptide</keyword>
<evidence type="ECO:0000313" key="10">
    <source>
        <dbReference type="EMBL" id="QBZ55897.1"/>
    </source>
</evidence>
<gene>
    <name evidence="10" type="ORF">PoMZ_00803</name>
</gene>
<comment type="function">
    <text evidence="8">Scaffold protein for the de novo synthesis of iron-sulfur (Fe-S) clusters within mitochondria, which is required for maturation of both mitochondrial and cytoplasmic [2Fe-2S] and [4Fe-4S] proteins.</text>
</comment>
<accession>A0A4P7N0Q3</accession>
<keyword evidence="4 8" id="KW-0479">Metal-binding</keyword>
<dbReference type="InterPro" id="IPR011339">
    <property type="entry name" value="ISCU"/>
</dbReference>
<evidence type="ECO:0000256" key="3">
    <source>
        <dbReference type="ARBA" id="ARBA00022714"/>
    </source>
</evidence>
<feature type="domain" description="NIF system FeS cluster assembly NifU N-terminal" evidence="9">
    <location>
        <begin position="51"/>
        <end position="168"/>
    </location>
</feature>
<dbReference type="AlphaFoldDB" id="A0A4P7N0Q3"/>
<keyword evidence="6 8" id="KW-0411">Iron-sulfur</keyword>